<evidence type="ECO:0000256" key="2">
    <source>
        <dbReference type="ARBA" id="ARBA00022747"/>
    </source>
</evidence>
<evidence type="ECO:0000313" key="6">
    <source>
        <dbReference type="Proteomes" id="UP000033116"/>
    </source>
</evidence>
<keyword evidence="2" id="KW-0680">Restriction system</keyword>
<proteinExistence type="inferred from homology"/>
<dbReference type="InterPro" id="IPR052021">
    <property type="entry name" value="Type-I_RS_S_subunit"/>
</dbReference>
<dbReference type="Gene3D" id="3.90.220.20">
    <property type="entry name" value="DNA methylase specificity domains"/>
    <property type="match status" value="2"/>
</dbReference>
<evidence type="ECO:0000256" key="1">
    <source>
        <dbReference type="ARBA" id="ARBA00010923"/>
    </source>
</evidence>
<feature type="domain" description="Type I restriction modification DNA specificity" evidence="4">
    <location>
        <begin position="6"/>
        <end position="166"/>
    </location>
</feature>
<keyword evidence="3" id="KW-0238">DNA-binding</keyword>
<dbReference type="HOGENOM" id="CLU_021095_10_1_2"/>
<organism evidence="5 6">
    <name type="scientific">Methanosarcina mazei SarPi</name>
    <dbReference type="NCBI Taxonomy" id="1434115"/>
    <lineage>
        <taxon>Archaea</taxon>
        <taxon>Methanobacteriati</taxon>
        <taxon>Methanobacteriota</taxon>
        <taxon>Stenosarchaea group</taxon>
        <taxon>Methanomicrobia</taxon>
        <taxon>Methanosarcinales</taxon>
        <taxon>Methanosarcinaceae</taxon>
        <taxon>Methanosarcina</taxon>
    </lineage>
</organism>
<sequence length="396" mass="45085">MENKLPEGWEWKKLSDLADFFYGGAFESSYFNEDGKGVKIIRIRNLKQGFTETYYAGEYDESYLVQNSDILIGMDGEFNIVKWTGKPALLNQRVCKLIIKSNDLLPDFAYRSLVKILKDIEDRTAFVTVKHLSAKHLNTIKIPVPPLETQQKIVSILEKAEETKKLRARADELTQKLLQSVFIEMFDGLHANDWSVTTVEEVVHPNKGSMRTGPFGSQLLHSEFVEEGIAVLGIDNAVKNDFEWGKKRFISESKYEELKRYTVYPGDVVITIMGTCGRCAIVPDDIPLSINTKHLCCITLNQEKCLPIYLHGYFLQHPIARHYLLSKANGAIMDGLNMKIIKDMPIIIPPIELQKKYGTIVQKINETKQTQQQSSLEINNLFDVLMQKAFTGELVS</sequence>
<dbReference type="GO" id="GO:0003677">
    <property type="term" value="F:DNA binding"/>
    <property type="evidence" value="ECO:0007669"/>
    <property type="project" value="UniProtKB-KW"/>
</dbReference>
<comment type="similarity">
    <text evidence="1">Belongs to the type-I restriction system S methylase family.</text>
</comment>
<accession>A0A0E3R8G7</accession>
<dbReference type="GeneID" id="24864648"/>
<dbReference type="AlphaFoldDB" id="A0A0E3R8G7"/>
<dbReference type="GO" id="GO:0009307">
    <property type="term" value="P:DNA restriction-modification system"/>
    <property type="evidence" value="ECO:0007669"/>
    <property type="project" value="UniProtKB-KW"/>
</dbReference>
<reference evidence="5 6" key="1">
    <citation type="submission" date="2014-07" db="EMBL/GenBank/DDBJ databases">
        <title>Methanogenic archaea and the global carbon cycle.</title>
        <authorList>
            <person name="Henriksen J.R."/>
            <person name="Luke J."/>
            <person name="Reinhart S."/>
            <person name="Benedict M.N."/>
            <person name="Youngblut N.D."/>
            <person name="Metcalf M.E."/>
            <person name="Whitaker R.J."/>
            <person name="Metcalf W.W."/>
        </authorList>
    </citation>
    <scope>NUCLEOTIDE SEQUENCE [LARGE SCALE GENOMIC DNA]</scope>
    <source>
        <strain evidence="5 6">SarPi</strain>
    </source>
</reference>
<dbReference type="InterPro" id="IPR000055">
    <property type="entry name" value="Restrct_endonuc_typeI_TRD"/>
</dbReference>
<dbReference type="GO" id="GO:0009035">
    <property type="term" value="F:type I site-specific deoxyribonuclease activity"/>
    <property type="evidence" value="ECO:0007669"/>
    <property type="project" value="UniProtKB-EC"/>
</dbReference>
<dbReference type="InterPro" id="IPR044946">
    <property type="entry name" value="Restrct_endonuc_typeI_TRD_sf"/>
</dbReference>
<dbReference type="PATRIC" id="fig|1434115.4.peg.1849"/>
<dbReference type="RefSeq" id="WP_052724811.1">
    <property type="nucleotide sequence ID" value="NZ_CP009511.1"/>
</dbReference>
<dbReference type="EMBL" id="CP009511">
    <property type="protein sequence ID" value="AKB61439.1"/>
    <property type="molecule type" value="Genomic_DNA"/>
</dbReference>
<feature type="domain" description="Type I restriction modification DNA specificity" evidence="4">
    <location>
        <begin position="241"/>
        <end position="379"/>
    </location>
</feature>
<protein>
    <submittedName>
        <fullName evidence="5">Type I restriction-modification system, specificity subunit S</fullName>
        <ecNumber evidence="5">3.1.21.3</ecNumber>
    </submittedName>
</protein>
<evidence type="ECO:0000256" key="3">
    <source>
        <dbReference type="ARBA" id="ARBA00023125"/>
    </source>
</evidence>
<dbReference type="Proteomes" id="UP000033116">
    <property type="component" value="Chromosome"/>
</dbReference>
<evidence type="ECO:0000313" key="5">
    <source>
        <dbReference type="EMBL" id="AKB61439.1"/>
    </source>
</evidence>
<keyword evidence="5" id="KW-0378">Hydrolase</keyword>
<dbReference type="PANTHER" id="PTHR30408">
    <property type="entry name" value="TYPE-1 RESTRICTION ENZYME ECOKI SPECIFICITY PROTEIN"/>
    <property type="match status" value="1"/>
</dbReference>
<dbReference type="EC" id="3.1.21.3" evidence="5"/>
<gene>
    <name evidence="5" type="ORF">MSMAP_1454</name>
</gene>
<dbReference type="SUPFAM" id="SSF116734">
    <property type="entry name" value="DNA methylase specificity domain"/>
    <property type="match status" value="2"/>
</dbReference>
<dbReference type="Pfam" id="PF01420">
    <property type="entry name" value="Methylase_S"/>
    <property type="match status" value="2"/>
</dbReference>
<name>A0A0E3R8G7_METMZ</name>
<dbReference type="CDD" id="cd17257">
    <property type="entry name" value="RMtype1_S_EcoBI-TRD1-CR1_like"/>
    <property type="match status" value="1"/>
</dbReference>
<evidence type="ECO:0000259" key="4">
    <source>
        <dbReference type="Pfam" id="PF01420"/>
    </source>
</evidence>
<dbReference type="REBASE" id="109148">
    <property type="entry name" value="S.MmaSarORF1450P"/>
</dbReference>
<dbReference type="PANTHER" id="PTHR30408:SF12">
    <property type="entry name" value="TYPE I RESTRICTION ENZYME MJAVIII SPECIFICITY SUBUNIT"/>
    <property type="match status" value="1"/>
</dbReference>